<reference evidence="1" key="1">
    <citation type="submission" date="2023-11" db="EMBL/GenBank/DDBJ databases">
        <authorList>
            <person name="Alioto T."/>
            <person name="Alioto T."/>
            <person name="Gomez Garrido J."/>
        </authorList>
    </citation>
    <scope>NUCLEOTIDE SEQUENCE</scope>
</reference>
<sequence>MEDRRLTTQDFDANRGKREVQLPCGHNIALQKPDGARLASKGCLDMTCPVRSEEIRQKSDRDEARSFEQDAELFDAVPMADGWAELGWDDLSDAIVTFDILALKRALRGAAEHLKARALVAP</sequence>
<dbReference type="AlphaFoldDB" id="A0AAI9EDD2"/>
<evidence type="ECO:0000313" key="2">
    <source>
        <dbReference type="Proteomes" id="UP001296104"/>
    </source>
</evidence>
<keyword evidence="2" id="KW-1185">Reference proteome</keyword>
<proteinExistence type="predicted"/>
<name>A0AAI9EDD2_9PEZI</name>
<evidence type="ECO:0000313" key="1">
    <source>
        <dbReference type="EMBL" id="CAK4031945.1"/>
    </source>
</evidence>
<accession>A0AAI9EDD2</accession>
<gene>
    <name evidence="1" type="ORF">LECACI_7A007103</name>
</gene>
<dbReference type="EMBL" id="CAVMBE010000055">
    <property type="protein sequence ID" value="CAK4031945.1"/>
    <property type="molecule type" value="Genomic_DNA"/>
</dbReference>
<protein>
    <submittedName>
        <fullName evidence="1">Uncharacterized protein</fullName>
    </submittedName>
</protein>
<dbReference type="Proteomes" id="UP001296104">
    <property type="component" value="Unassembled WGS sequence"/>
</dbReference>
<organism evidence="1 2">
    <name type="scientific">Lecanosticta acicola</name>
    <dbReference type="NCBI Taxonomy" id="111012"/>
    <lineage>
        <taxon>Eukaryota</taxon>
        <taxon>Fungi</taxon>
        <taxon>Dikarya</taxon>
        <taxon>Ascomycota</taxon>
        <taxon>Pezizomycotina</taxon>
        <taxon>Dothideomycetes</taxon>
        <taxon>Dothideomycetidae</taxon>
        <taxon>Mycosphaerellales</taxon>
        <taxon>Mycosphaerellaceae</taxon>
        <taxon>Lecanosticta</taxon>
    </lineage>
</organism>
<comment type="caution">
    <text evidence="1">The sequence shown here is derived from an EMBL/GenBank/DDBJ whole genome shotgun (WGS) entry which is preliminary data.</text>
</comment>